<sequence>MKRRKNILAVLLAVTVMATAMPGSAIAAPVDGQTTEVSAKAGTEKAEKKEQIRVISITDPKLEKGSFARGTKVKDMKLPDKLSARGYKEKDSKKAEDIKIKDVTWKTDYKEDSTAGKYTFTAQITDDYKLAKDVVLPKLTIEITEAQTKTTEKQPETKAAETKQPETKAAEAKKPETKTTEKTPEVKKPETKVTEKETEVRKPETKATEKKPETKISEKQPETKADAKAKDAKSTESEKESETKQSETKESETKQSETKESETKESETENTNLKITAFEVKDAKVTIDEEKQTITVLMQKSDTDLKKLAPKITVPAGVTVDPASEKEVDFSASDKIPVIYKLTRTAEDGKTVTREYKVTATICKHDWKEATCTEAAICKLCGVTGEAALGHDWKEATCTEAAVCKRCGIKGSAALGHDWTKATCKVKSTCKRCKITRGKLAAHTWSKWKVTAEATHEKKGKKERKCGICKKKETKTLPKINLIGEADNNKIEGLTNGGNYATGANITFKAVGDRMDNKAPIEGDVRYLPVSWTCGTGKGDLNETNAYARTLQFTTAGTYTLNVTYERQLYKDGKWIAKGDADVQTVQLNVTGNTITNSTNKGASGSNSNVRVAAVTGDNSPIVLLSIVLAASLAALIALFVSGIRRKNNRK</sequence>
<evidence type="ECO:0000256" key="3">
    <source>
        <dbReference type="SAM" id="SignalP"/>
    </source>
</evidence>
<evidence type="ECO:0000313" key="5">
    <source>
        <dbReference type="Proteomes" id="UP000821846"/>
    </source>
</evidence>
<feature type="signal peptide" evidence="3">
    <location>
        <begin position="1"/>
        <end position="27"/>
    </location>
</feature>
<gene>
    <name evidence="4" type="ORF">HFM93_04660</name>
</gene>
<keyword evidence="5" id="KW-1185">Reference proteome</keyword>
<reference evidence="4 5" key="1">
    <citation type="journal article" date="2020" name="Cell Host Microbe">
        <title>Functional and Genomic Variation between Human-Derived Isolates of Lachnospiraceae Reveals Inter- and Intra-Species Diversity.</title>
        <authorList>
            <person name="Sorbara M.T."/>
            <person name="Littmann E.R."/>
            <person name="Fontana E."/>
            <person name="Moody T.U."/>
            <person name="Kohout C.E."/>
            <person name="Gjonbalaj M."/>
            <person name="Eaton V."/>
            <person name="Seok R."/>
            <person name="Leiner I.M."/>
            <person name="Pamer E.G."/>
        </authorList>
    </citation>
    <scope>NUCLEOTIDE SEQUENCE [LARGE SCALE GENOMIC DNA]</scope>
    <source>
        <strain evidence="4 5">MSK.14.16</strain>
    </source>
</reference>
<accession>A0ABX2GVW7</accession>
<evidence type="ECO:0000313" key="4">
    <source>
        <dbReference type="EMBL" id="NSG29583.1"/>
    </source>
</evidence>
<dbReference type="Proteomes" id="UP000821846">
    <property type="component" value="Unassembled WGS sequence"/>
</dbReference>
<dbReference type="RefSeq" id="WP_173866011.1">
    <property type="nucleotide sequence ID" value="NZ_JAAWUU010000012.1"/>
</dbReference>
<evidence type="ECO:0000256" key="1">
    <source>
        <dbReference type="SAM" id="MobiDB-lite"/>
    </source>
</evidence>
<comment type="caution">
    <text evidence="4">The sequence shown here is derived from an EMBL/GenBank/DDBJ whole genome shotgun (WGS) entry which is preliminary data.</text>
</comment>
<name>A0ABX2GVW7_9FIRM</name>
<dbReference type="Gene3D" id="2.60.40.2340">
    <property type="match status" value="1"/>
</dbReference>
<evidence type="ECO:0000256" key="2">
    <source>
        <dbReference type="SAM" id="Phobius"/>
    </source>
</evidence>
<dbReference type="EMBL" id="JAAWUZ010000011">
    <property type="protein sequence ID" value="NSG29583.1"/>
    <property type="molecule type" value="Genomic_DNA"/>
</dbReference>
<keyword evidence="3" id="KW-0732">Signal</keyword>
<keyword evidence="2" id="KW-0472">Membrane</keyword>
<feature type="compositionally biased region" description="Basic and acidic residues" evidence="1">
    <location>
        <begin position="150"/>
        <end position="267"/>
    </location>
</feature>
<proteinExistence type="predicted"/>
<feature type="region of interest" description="Disordered" evidence="1">
    <location>
        <begin position="147"/>
        <end position="270"/>
    </location>
</feature>
<keyword evidence="2" id="KW-0812">Transmembrane</keyword>
<keyword evidence="2" id="KW-1133">Transmembrane helix</keyword>
<feature type="transmembrane region" description="Helical" evidence="2">
    <location>
        <begin position="622"/>
        <end position="641"/>
    </location>
</feature>
<feature type="chain" id="PRO_5046718434" evidence="3">
    <location>
        <begin position="28"/>
        <end position="651"/>
    </location>
</feature>
<protein>
    <submittedName>
        <fullName evidence="4">Uncharacterized protein</fullName>
    </submittedName>
</protein>
<organism evidence="4 5">
    <name type="scientific">Faecalicatena fissicatena</name>
    <dbReference type="NCBI Taxonomy" id="290055"/>
    <lineage>
        <taxon>Bacteria</taxon>
        <taxon>Bacillati</taxon>
        <taxon>Bacillota</taxon>
        <taxon>Clostridia</taxon>
        <taxon>Lachnospirales</taxon>
        <taxon>Lachnospiraceae</taxon>
        <taxon>Faecalicatena</taxon>
    </lineage>
</organism>